<dbReference type="Proteomes" id="UP001196136">
    <property type="component" value="Unassembled WGS sequence"/>
</dbReference>
<accession>A0ABS7EVF5</accession>
<dbReference type="RefSeq" id="WP_220114930.1">
    <property type="nucleotide sequence ID" value="NZ_JAHZSV010000036.1"/>
</dbReference>
<protein>
    <recommendedName>
        <fullName evidence="3">HEPN domain-containing protein</fullName>
    </recommendedName>
</protein>
<comment type="caution">
    <text evidence="1">The sequence shown here is derived from an EMBL/GenBank/DDBJ whole genome shotgun (WGS) entry which is preliminary data.</text>
</comment>
<organism evidence="1 2">
    <name type="scientific">Flagellimonas abyssi</name>
    <dbReference type="NCBI Taxonomy" id="2864871"/>
    <lineage>
        <taxon>Bacteria</taxon>
        <taxon>Pseudomonadati</taxon>
        <taxon>Bacteroidota</taxon>
        <taxon>Flavobacteriia</taxon>
        <taxon>Flavobacteriales</taxon>
        <taxon>Flavobacteriaceae</taxon>
        <taxon>Flagellimonas</taxon>
    </lineage>
</organism>
<sequence>MKTTDQLIIDKITQELEIDCIHLNRGGDGHVFKHRLDILARPSQRDFPEQVRPVIDAIMKPYPDVGYSVFTTNYARKEAQEGNLYFLNNCNKESIVYINEGGNSPIILPDMEPTKLYETAKREFKRNMARMKSFRKGANYFRELGNLPQSAFMLHQTFEQGYRILERFICGRIKICHSIKNHQGYVLKMLDKLGGTFQMESDIDSKLLDLLEDAYSSARYTHSYTITKNELEQLSQKLSLFTKDIKTLFHRELSIFKRNIDNGIFNHKEELDLETPNAHRTTAEPYVRRLEFDNSFEMLCKARSLLLLGVTCLQEDVEPPLHVNGFDYNIVEVLQLAIELLPLKETSP</sequence>
<evidence type="ECO:0000313" key="2">
    <source>
        <dbReference type="Proteomes" id="UP001196136"/>
    </source>
</evidence>
<keyword evidence="2" id="KW-1185">Reference proteome</keyword>
<reference evidence="1 2" key="1">
    <citation type="submission" date="2021-08" db="EMBL/GenBank/DDBJ databases">
        <title>Muricauda profundi sp. nov., a marine bacterium isolated from deep seawater of the Mariana Trench.</title>
        <authorList>
            <person name="Wei Y."/>
        </authorList>
    </citation>
    <scope>NUCLEOTIDE SEQUENCE [LARGE SCALE GENOMIC DNA]</scope>
    <source>
        <strain evidence="1 2">W52</strain>
    </source>
</reference>
<evidence type="ECO:0000313" key="1">
    <source>
        <dbReference type="EMBL" id="MBW8201602.1"/>
    </source>
</evidence>
<dbReference type="EMBL" id="JAHZSV010000036">
    <property type="protein sequence ID" value="MBW8201602.1"/>
    <property type="molecule type" value="Genomic_DNA"/>
</dbReference>
<dbReference type="Gene3D" id="1.20.120.330">
    <property type="entry name" value="Nucleotidyltransferases domain 2"/>
    <property type="match status" value="1"/>
</dbReference>
<name>A0ABS7EVF5_9FLAO</name>
<evidence type="ECO:0008006" key="3">
    <source>
        <dbReference type="Google" id="ProtNLM"/>
    </source>
</evidence>
<gene>
    <name evidence="1" type="ORF">K1F36_17385</name>
</gene>
<proteinExistence type="predicted"/>